<reference evidence="1" key="1">
    <citation type="submission" date="2021-06" db="EMBL/GenBank/DDBJ databases">
        <authorList>
            <person name="Kallberg Y."/>
            <person name="Tangrot J."/>
            <person name="Rosling A."/>
        </authorList>
    </citation>
    <scope>NUCLEOTIDE SEQUENCE</scope>
    <source>
        <strain evidence="1">CL551</strain>
    </source>
</reference>
<dbReference type="Proteomes" id="UP000789342">
    <property type="component" value="Unassembled WGS sequence"/>
</dbReference>
<protein>
    <submittedName>
        <fullName evidence="1">17467_t:CDS:1</fullName>
    </submittedName>
</protein>
<evidence type="ECO:0000313" key="1">
    <source>
        <dbReference type="EMBL" id="CAG8470551.1"/>
    </source>
</evidence>
<dbReference type="InterPro" id="IPR027417">
    <property type="entry name" value="P-loop_NTPase"/>
</dbReference>
<sequence length="354" mass="41385">AQFVYPTPDTIMTSKVHVISQFILNNFYKLRKFPIDVSKPLIVGISGLQGCGKTTIVGQIAKHLKASYNISAVCCSIDDFYLTFNDQTKLSQRNPDNKLLEYRGEPGTHDILLGANTLRDLCGIQEIYNYFRNKSEHGVNMDDFGDLNKVTIPFYNKSLNHGRGDRAERDSWIQVKPPFDIILFEGWLLGFKHLSKAQLELAYNRALETPSSYTLTSHPLSHLEMINENLKRYEEEWYPFLDLFIHIDAQDINFVYQWRLEQERNRISRGELGMTDEQVHDFVDRYMPAYELYLPILRKDNFFCNVVEQDEEHRRDDDGDGSKMVKCLNHDQHYGRHLRLVLDIHRDLLDEVVM</sequence>
<evidence type="ECO:0000313" key="2">
    <source>
        <dbReference type="Proteomes" id="UP000789342"/>
    </source>
</evidence>
<proteinExistence type="predicted"/>
<dbReference type="PANTHER" id="PTHR10285">
    <property type="entry name" value="URIDINE KINASE"/>
    <property type="match status" value="1"/>
</dbReference>
<name>A0A9N8VY79_9GLOM</name>
<dbReference type="Gene3D" id="3.40.50.300">
    <property type="entry name" value="P-loop containing nucleotide triphosphate hydrolases"/>
    <property type="match status" value="1"/>
</dbReference>
<dbReference type="OrthoDB" id="347435at2759"/>
<organism evidence="1 2">
    <name type="scientific">Acaulospora morrowiae</name>
    <dbReference type="NCBI Taxonomy" id="94023"/>
    <lineage>
        <taxon>Eukaryota</taxon>
        <taxon>Fungi</taxon>
        <taxon>Fungi incertae sedis</taxon>
        <taxon>Mucoromycota</taxon>
        <taxon>Glomeromycotina</taxon>
        <taxon>Glomeromycetes</taxon>
        <taxon>Diversisporales</taxon>
        <taxon>Acaulosporaceae</taxon>
        <taxon>Acaulospora</taxon>
    </lineage>
</organism>
<feature type="non-terminal residue" evidence="1">
    <location>
        <position position="1"/>
    </location>
</feature>
<dbReference type="SUPFAM" id="SSF52540">
    <property type="entry name" value="P-loop containing nucleoside triphosphate hydrolases"/>
    <property type="match status" value="1"/>
</dbReference>
<accession>A0A9N8VY79</accession>
<dbReference type="EMBL" id="CAJVPV010000710">
    <property type="protein sequence ID" value="CAG8470551.1"/>
    <property type="molecule type" value="Genomic_DNA"/>
</dbReference>
<gene>
    <name evidence="1" type="ORF">AMORRO_LOCUS1835</name>
</gene>
<keyword evidence="2" id="KW-1185">Reference proteome</keyword>
<comment type="caution">
    <text evidence="1">The sequence shown here is derived from an EMBL/GenBank/DDBJ whole genome shotgun (WGS) entry which is preliminary data.</text>
</comment>
<dbReference type="AlphaFoldDB" id="A0A9N8VY79"/>